<dbReference type="Gene3D" id="3.30.70.270">
    <property type="match status" value="1"/>
</dbReference>
<name>A0ABT0K4L7_9ACTN</name>
<proteinExistence type="predicted"/>
<reference evidence="5 6" key="1">
    <citation type="submission" date="2022-04" db="EMBL/GenBank/DDBJ databases">
        <title>Genome diversity in the genus Frankia.</title>
        <authorList>
            <person name="Carlos-Shanley C."/>
            <person name="Hahn D."/>
        </authorList>
    </citation>
    <scope>NUCLEOTIDE SEQUENCE [LARGE SCALE GENOMIC DNA]</scope>
    <source>
        <strain evidence="5 6">Ag45/Mut15</strain>
    </source>
</reference>
<feature type="region of interest" description="Disordered" evidence="3">
    <location>
        <begin position="258"/>
        <end position="278"/>
    </location>
</feature>
<dbReference type="RefSeq" id="WP_248826745.1">
    <property type="nucleotide sequence ID" value="NZ_JALKFT010000040.1"/>
</dbReference>
<evidence type="ECO:0000256" key="2">
    <source>
        <dbReference type="ARBA" id="ARBA00023118"/>
    </source>
</evidence>
<evidence type="ECO:0000313" key="6">
    <source>
        <dbReference type="Proteomes" id="UP001201873"/>
    </source>
</evidence>
<keyword evidence="2" id="KW-0051">Antiviral defense</keyword>
<comment type="caution">
    <text evidence="5">The sequence shown here is derived from an EMBL/GenBank/DDBJ whole genome shotgun (WGS) entry which is preliminary data.</text>
</comment>
<organism evidence="5 6">
    <name type="scientific">Frankia umida</name>
    <dbReference type="NCBI Taxonomy" id="573489"/>
    <lineage>
        <taxon>Bacteria</taxon>
        <taxon>Bacillati</taxon>
        <taxon>Actinomycetota</taxon>
        <taxon>Actinomycetes</taxon>
        <taxon>Frankiales</taxon>
        <taxon>Frankiaceae</taxon>
        <taxon>Frankia</taxon>
    </lineage>
</organism>
<keyword evidence="6" id="KW-1185">Reference proteome</keyword>
<dbReference type="Proteomes" id="UP001201873">
    <property type="component" value="Unassembled WGS sequence"/>
</dbReference>
<dbReference type="Pfam" id="PF22335">
    <property type="entry name" value="Cas10-Cmr2_palm2"/>
    <property type="match status" value="1"/>
</dbReference>
<accession>A0ABT0K4L7</accession>
<keyword evidence="1" id="KW-0547">Nucleotide-binding</keyword>
<evidence type="ECO:0000256" key="3">
    <source>
        <dbReference type="SAM" id="MobiDB-lite"/>
    </source>
</evidence>
<protein>
    <recommendedName>
        <fullName evidence="4">Cas10/Cmr2 second palm domain-containing protein</fullName>
    </recommendedName>
</protein>
<feature type="domain" description="Cas10/Cmr2 second palm" evidence="4">
    <location>
        <begin position="298"/>
        <end position="471"/>
    </location>
</feature>
<evidence type="ECO:0000256" key="1">
    <source>
        <dbReference type="ARBA" id="ARBA00022741"/>
    </source>
</evidence>
<dbReference type="InterPro" id="IPR054767">
    <property type="entry name" value="Cas10-Cmr2_palm2"/>
</dbReference>
<sequence length="646" mass="69241">MSAVPADVDGTGDAPGRSNQLMWLVLLETSGNQAYIFDTNRRRENVGASHLIASLGEWTIDELVALGLAARDAVSQARVPAAPAEVLTTAAGRVQVLVTDPQRGRALVAAVTRRALVRAPGLDVCGVVIPFDWSETGTGGSGATGRSLPAATREASGLLSRVRAARPAQPSARFARLPIVEHCRSSSLPAAGLYDPVDGKTVRAAAQAGLLDELEKPEPSSAFSQAKLRAVDGPRTAADLDVVESAYDRLADLLLAPVQHGPGKRGETPDETAPARSETARRALETIANHLQYDQEWVAVVHADGNGLGQVFRDLGTEIADRPARECADILRDFSQAVEKATLDAYLAAVDELVRLDPPRPPTSAPDAQPDDPHARLRVEVLPLILGGDDLTVICAGSVALAFTAAYLRALEEHTQIRLGTVVDRHRLRRTRAGRLTAKAGVAIVKRAYPFSSAYRLAESLMEEAREIKTRAAGASGLAFHVLYDTAAADLDSLRARLTLADGERLYAQPYLVTRPDGGWDGWAARHRWVDLLDQVAALQKPAAGREGRALPRSQTHDLRAGLQLGRRVADARYRGLRAAAGTDRYDGLDRLAAPGATDTLFWDDADQPDAPRWVTRYLDAMDAESFLATAAGLHAETTPREKAAQ</sequence>
<evidence type="ECO:0000259" key="4">
    <source>
        <dbReference type="Pfam" id="PF22335"/>
    </source>
</evidence>
<dbReference type="InterPro" id="IPR043128">
    <property type="entry name" value="Rev_trsase/Diguanyl_cyclase"/>
</dbReference>
<evidence type="ECO:0000313" key="5">
    <source>
        <dbReference type="EMBL" id="MCK9878662.1"/>
    </source>
</evidence>
<gene>
    <name evidence="5" type="ORF">MXD59_23345</name>
</gene>
<dbReference type="EMBL" id="JALKFT010000040">
    <property type="protein sequence ID" value="MCK9878662.1"/>
    <property type="molecule type" value="Genomic_DNA"/>
</dbReference>